<feature type="transmembrane region" description="Helical" evidence="3">
    <location>
        <begin position="5"/>
        <end position="26"/>
    </location>
</feature>
<feature type="domain" description="KRAB-related" evidence="4">
    <location>
        <begin position="29"/>
        <end position="92"/>
    </location>
</feature>
<dbReference type="SUPFAM" id="SSF56601">
    <property type="entry name" value="beta-lactamase/transpeptidase-like"/>
    <property type="match status" value="1"/>
</dbReference>
<dbReference type="InterPro" id="IPR003655">
    <property type="entry name" value="aKRAB"/>
</dbReference>
<dbReference type="PROSITE" id="PS50806">
    <property type="entry name" value="KRAB_RELATED"/>
    <property type="match status" value="1"/>
</dbReference>
<name>A0A2K1P4G2_9BACT</name>
<dbReference type="GO" id="GO:0071555">
    <property type="term" value="P:cell wall organization"/>
    <property type="evidence" value="ECO:0007669"/>
    <property type="project" value="TreeGrafter"/>
</dbReference>
<evidence type="ECO:0000256" key="2">
    <source>
        <dbReference type="ARBA" id="ARBA00023136"/>
    </source>
</evidence>
<dbReference type="InterPro" id="IPR001460">
    <property type="entry name" value="PCN-bd_Tpept"/>
</dbReference>
<dbReference type="RefSeq" id="WP_103066525.1">
    <property type="nucleotide sequence ID" value="NZ_AZRL01000004.1"/>
</dbReference>
<protein>
    <submittedName>
        <fullName evidence="5">Penicillin-binding protein 2</fullName>
    </submittedName>
</protein>
<dbReference type="InterPro" id="IPR012338">
    <property type="entry name" value="Beta-lactam/transpept-like"/>
</dbReference>
<comment type="caution">
    <text evidence="5">The sequence shown here is derived from an EMBL/GenBank/DDBJ whole genome shotgun (WGS) entry which is preliminary data.</text>
</comment>
<dbReference type="Gene3D" id="3.30.450.330">
    <property type="match status" value="1"/>
</dbReference>
<organism evidence="5 6">
    <name type="scientific">Petrotoga olearia DSM 13574</name>
    <dbReference type="NCBI Taxonomy" id="1122955"/>
    <lineage>
        <taxon>Bacteria</taxon>
        <taxon>Thermotogati</taxon>
        <taxon>Thermotogota</taxon>
        <taxon>Thermotogae</taxon>
        <taxon>Petrotogales</taxon>
        <taxon>Petrotogaceae</taxon>
        <taxon>Petrotoga</taxon>
    </lineage>
</organism>
<proteinExistence type="predicted"/>
<evidence type="ECO:0000256" key="1">
    <source>
        <dbReference type="ARBA" id="ARBA00004370"/>
    </source>
</evidence>
<keyword evidence="2 3" id="KW-0472">Membrane</keyword>
<dbReference type="OrthoDB" id="9757901at2"/>
<dbReference type="GO" id="GO:0006355">
    <property type="term" value="P:regulation of DNA-templated transcription"/>
    <property type="evidence" value="ECO:0007669"/>
    <property type="project" value="InterPro"/>
</dbReference>
<reference evidence="5 6" key="1">
    <citation type="submission" date="2013-12" db="EMBL/GenBank/DDBJ databases">
        <title>Comparative genomics of Petrotoga isolates.</title>
        <authorList>
            <person name="Nesbo C.L."/>
            <person name="Charchuk R."/>
            <person name="Chow K."/>
        </authorList>
    </citation>
    <scope>NUCLEOTIDE SEQUENCE [LARGE SCALE GENOMIC DNA]</scope>
    <source>
        <strain evidence="5 6">DSM 13574</strain>
    </source>
</reference>
<dbReference type="Proteomes" id="UP000236434">
    <property type="component" value="Unassembled WGS sequence"/>
</dbReference>
<evidence type="ECO:0000313" key="6">
    <source>
        <dbReference type="Proteomes" id="UP000236434"/>
    </source>
</evidence>
<dbReference type="SUPFAM" id="SSF54184">
    <property type="entry name" value="Penicillin-binding protein 2x (pbp-2x), c-terminal domain"/>
    <property type="match status" value="1"/>
</dbReference>
<dbReference type="Gene3D" id="3.40.710.10">
    <property type="entry name" value="DD-peptidase/beta-lactamase superfamily"/>
    <property type="match status" value="1"/>
</dbReference>
<dbReference type="Pfam" id="PF00905">
    <property type="entry name" value="Transpeptidase"/>
    <property type="match status" value="1"/>
</dbReference>
<dbReference type="PANTHER" id="PTHR30627:SF1">
    <property type="entry name" value="PEPTIDOGLYCAN D,D-TRANSPEPTIDASE FTSI"/>
    <property type="match status" value="1"/>
</dbReference>
<accession>A0A2K1P4G2</accession>
<dbReference type="PANTHER" id="PTHR30627">
    <property type="entry name" value="PEPTIDOGLYCAN D,D-TRANSPEPTIDASE"/>
    <property type="match status" value="1"/>
</dbReference>
<dbReference type="EMBL" id="AZRL01000004">
    <property type="protein sequence ID" value="PNR97689.1"/>
    <property type="molecule type" value="Genomic_DNA"/>
</dbReference>
<keyword evidence="3" id="KW-1133">Transmembrane helix</keyword>
<evidence type="ECO:0000313" key="5">
    <source>
        <dbReference type="EMBL" id="PNR97689.1"/>
    </source>
</evidence>
<evidence type="ECO:0000256" key="3">
    <source>
        <dbReference type="SAM" id="Phobius"/>
    </source>
</evidence>
<sequence length="565" mass="64506">MKRKWLIFTFLFLSGYIFLITITFVYNNSLEKDFNEFSTSLENNKYSELVDSKGNMIVYNQEKYEAWVDLGFMKSRNDFKKNKYLLNQRFSDDEIETIKFLKWGTYDTYEEAYIDLGILNKYARIYPVTHRVYNELFSLDLLIGKTNRTTYGIEPFLLENGILNSQKTISLSIDLKMQQIAYEELLNTVKKESAEGGIVVVMESKTGKIKSSVSLYPWNIAYMGYIEPGSTLKPLLISTALDEHIINPNDKFYSGYEYYPTGKKNFKVTESQGYGMGEVGLRETLTYSSNIAIAQIMEKILEEFSNQWLYQKLLTYGFGKKTGIEFKGEINGVVPYPDDWYEITPFQIALGQGIGITPIQLISAFNVIPNDGKYVKPTFLEVKEISERQVISEPTAKIVKEWLSYTVTEGTARKAYKEGLRIGGKTGTAQKAESGIGYIEGSYYSLFVGFYPVVDPIYTAVVVIDNPKEEFYGGEVAAPVLTNIFYRYSKEKESSAFDNQKVFYQDIMPDLIGYPITEAHNILLNLGIKEKNLIITGNGNTVVSQSVPPYKYLSDQEIIQLHTID</sequence>
<dbReference type="AlphaFoldDB" id="A0A2K1P4G2"/>
<comment type="subcellular location">
    <subcellularLocation>
        <location evidence="1">Membrane</location>
    </subcellularLocation>
</comment>
<evidence type="ECO:0000259" key="4">
    <source>
        <dbReference type="PROSITE" id="PS50806"/>
    </source>
</evidence>
<dbReference type="GO" id="GO:0008658">
    <property type="term" value="F:penicillin binding"/>
    <property type="evidence" value="ECO:0007669"/>
    <property type="project" value="InterPro"/>
</dbReference>
<dbReference type="InterPro" id="IPR050515">
    <property type="entry name" value="Beta-lactam/transpept"/>
</dbReference>
<gene>
    <name evidence="5" type="ORF">X929_02875</name>
</gene>
<dbReference type="GO" id="GO:0005886">
    <property type="term" value="C:plasma membrane"/>
    <property type="evidence" value="ECO:0007669"/>
    <property type="project" value="TreeGrafter"/>
</dbReference>
<keyword evidence="3" id="KW-0812">Transmembrane</keyword>